<organism evidence="3 4">
    <name type="scientific">Solanum commersonii</name>
    <name type="common">Commerson's wild potato</name>
    <name type="synonym">Commerson's nightshade</name>
    <dbReference type="NCBI Taxonomy" id="4109"/>
    <lineage>
        <taxon>Eukaryota</taxon>
        <taxon>Viridiplantae</taxon>
        <taxon>Streptophyta</taxon>
        <taxon>Embryophyta</taxon>
        <taxon>Tracheophyta</taxon>
        <taxon>Spermatophyta</taxon>
        <taxon>Magnoliopsida</taxon>
        <taxon>eudicotyledons</taxon>
        <taxon>Gunneridae</taxon>
        <taxon>Pentapetalae</taxon>
        <taxon>asterids</taxon>
        <taxon>lamiids</taxon>
        <taxon>Solanales</taxon>
        <taxon>Solanaceae</taxon>
        <taxon>Solanoideae</taxon>
        <taxon>Solaneae</taxon>
        <taxon>Solanum</taxon>
    </lineage>
</organism>
<keyword evidence="1" id="KW-0378">Hydrolase</keyword>
<dbReference type="InterPro" id="IPR036962">
    <property type="entry name" value="Glyco_hydro_3_N_sf"/>
</dbReference>
<feature type="domain" description="Glycoside hydrolase family 3 N-terminal" evidence="2">
    <location>
        <begin position="4"/>
        <end position="116"/>
    </location>
</feature>
<dbReference type="PANTHER" id="PTHR30620">
    <property type="entry name" value="PERIPLASMIC BETA-GLUCOSIDASE-RELATED"/>
    <property type="match status" value="1"/>
</dbReference>
<evidence type="ECO:0000313" key="4">
    <source>
        <dbReference type="Proteomes" id="UP000824120"/>
    </source>
</evidence>
<dbReference type="Proteomes" id="UP000824120">
    <property type="component" value="Chromosome 8"/>
</dbReference>
<proteinExistence type="predicted"/>
<dbReference type="SUPFAM" id="SSF51445">
    <property type="entry name" value="(Trans)glycosidases"/>
    <property type="match status" value="1"/>
</dbReference>
<accession>A0A9J5XTG5</accession>
<dbReference type="EMBL" id="JACXVP010000008">
    <property type="protein sequence ID" value="KAG5590448.1"/>
    <property type="molecule type" value="Genomic_DNA"/>
</dbReference>
<dbReference type="OrthoDB" id="416222at2759"/>
<evidence type="ECO:0000313" key="3">
    <source>
        <dbReference type="EMBL" id="KAG5590448.1"/>
    </source>
</evidence>
<reference evidence="3 4" key="1">
    <citation type="submission" date="2020-09" db="EMBL/GenBank/DDBJ databases">
        <title>De no assembly of potato wild relative species, Solanum commersonii.</title>
        <authorList>
            <person name="Cho K."/>
        </authorList>
    </citation>
    <scope>NUCLEOTIDE SEQUENCE [LARGE SCALE GENOMIC DNA]</scope>
    <source>
        <strain evidence="3">LZ3.2</strain>
        <tissue evidence="3">Leaf</tissue>
    </source>
</reference>
<dbReference type="InterPro" id="IPR001764">
    <property type="entry name" value="Glyco_hydro_3_N"/>
</dbReference>
<dbReference type="GO" id="GO:0009251">
    <property type="term" value="P:glucan catabolic process"/>
    <property type="evidence" value="ECO:0007669"/>
    <property type="project" value="TreeGrafter"/>
</dbReference>
<sequence>MKDAIEGCCLKTVAACAKHYVGDGGTVKGINENNTIIDRHGLLSIHMAGYYSSIIKGVSTVMVSYSSWKGLRMHGKKKWLLGFVISDWAGIDKLTYPWHTNYTYSILEGVNACIDMVSN</sequence>
<dbReference type="GO" id="GO:0008422">
    <property type="term" value="F:beta-glucosidase activity"/>
    <property type="evidence" value="ECO:0007669"/>
    <property type="project" value="TreeGrafter"/>
</dbReference>
<evidence type="ECO:0000256" key="1">
    <source>
        <dbReference type="ARBA" id="ARBA00022801"/>
    </source>
</evidence>
<dbReference type="Gene3D" id="3.20.20.300">
    <property type="entry name" value="Glycoside hydrolase, family 3, N-terminal domain"/>
    <property type="match status" value="1"/>
</dbReference>
<dbReference type="AlphaFoldDB" id="A0A9J5XTG5"/>
<name>A0A9J5XTG5_SOLCO</name>
<gene>
    <name evidence="3" type="ORF">H5410_040962</name>
</gene>
<dbReference type="PANTHER" id="PTHR30620:SF91">
    <property type="entry name" value="BETA-GLUCOSIDASE"/>
    <property type="match status" value="1"/>
</dbReference>
<dbReference type="InterPro" id="IPR051915">
    <property type="entry name" value="Cellulose_Degrad_GH3"/>
</dbReference>
<dbReference type="InterPro" id="IPR017853">
    <property type="entry name" value="GH"/>
</dbReference>
<evidence type="ECO:0000259" key="2">
    <source>
        <dbReference type="Pfam" id="PF00933"/>
    </source>
</evidence>
<keyword evidence="4" id="KW-1185">Reference proteome</keyword>
<dbReference type="Pfam" id="PF00933">
    <property type="entry name" value="Glyco_hydro_3"/>
    <property type="match status" value="1"/>
</dbReference>
<comment type="caution">
    <text evidence="3">The sequence shown here is derived from an EMBL/GenBank/DDBJ whole genome shotgun (WGS) entry which is preliminary data.</text>
</comment>
<protein>
    <recommendedName>
        <fullName evidence="2">Glycoside hydrolase family 3 N-terminal domain-containing protein</fullName>
    </recommendedName>
</protein>